<evidence type="ECO:0000259" key="1">
    <source>
        <dbReference type="PROSITE" id="PS50112"/>
    </source>
</evidence>
<dbReference type="CDD" id="cd01949">
    <property type="entry name" value="GGDEF"/>
    <property type="match status" value="1"/>
</dbReference>
<dbReference type="FunFam" id="3.30.70.270:FF:000001">
    <property type="entry name" value="Diguanylate cyclase domain protein"/>
    <property type="match status" value="1"/>
</dbReference>
<feature type="domain" description="PAS" evidence="1">
    <location>
        <begin position="392"/>
        <end position="448"/>
    </location>
</feature>
<dbReference type="PROSITE" id="PS50112">
    <property type="entry name" value="PAS"/>
    <property type="match status" value="1"/>
</dbReference>
<dbReference type="InterPro" id="IPR029787">
    <property type="entry name" value="Nucleotide_cyclase"/>
</dbReference>
<dbReference type="GO" id="GO:0003824">
    <property type="term" value="F:catalytic activity"/>
    <property type="evidence" value="ECO:0007669"/>
    <property type="project" value="UniProtKB-ARBA"/>
</dbReference>
<organism evidence="5 6">
    <name type="scientific">Rugamonas apoptosis</name>
    <dbReference type="NCBI Taxonomy" id="2758570"/>
    <lineage>
        <taxon>Bacteria</taxon>
        <taxon>Pseudomonadati</taxon>
        <taxon>Pseudomonadota</taxon>
        <taxon>Betaproteobacteria</taxon>
        <taxon>Burkholderiales</taxon>
        <taxon>Oxalobacteraceae</taxon>
        <taxon>Telluria group</taxon>
        <taxon>Rugamonas</taxon>
    </lineage>
</organism>
<feature type="domain" description="GGDEF" evidence="4">
    <location>
        <begin position="554"/>
        <end position="687"/>
    </location>
</feature>
<reference evidence="5 6" key="1">
    <citation type="submission" date="2020-07" db="EMBL/GenBank/DDBJ databases">
        <title>Novel species isolated from subtropical streams in China.</title>
        <authorList>
            <person name="Lu H."/>
        </authorList>
    </citation>
    <scope>NUCLEOTIDE SEQUENCE [LARGE SCALE GENOMIC DNA]</scope>
    <source>
        <strain evidence="5 6">LX47W</strain>
    </source>
</reference>
<feature type="domain" description="EAL" evidence="3">
    <location>
        <begin position="696"/>
        <end position="951"/>
    </location>
</feature>
<dbReference type="InterPro" id="IPR052155">
    <property type="entry name" value="Biofilm_reg_signaling"/>
</dbReference>
<dbReference type="Proteomes" id="UP000573499">
    <property type="component" value="Unassembled WGS sequence"/>
</dbReference>
<comment type="caution">
    <text evidence="5">The sequence shown here is derived from an EMBL/GenBank/DDBJ whole genome shotgun (WGS) entry which is preliminary data.</text>
</comment>
<dbReference type="PROSITE" id="PS50113">
    <property type="entry name" value="PAC"/>
    <property type="match status" value="1"/>
</dbReference>
<dbReference type="AlphaFoldDB" id="A0A7W2F6L9"/>
<dbReference type="PANTHER" id="PTHR44757">
    <property type="entry name" value="DIGUANYLATE CYCLASE DGCP"/>
    <property type="match status" value="1"/>
</dbReference>
<dbReference type="Pfam" id="PF08447">
    <property type="entry name" value="PAS_3"/>
    <property type="match status" value="1"/>
</dbReference>
<dbReference type="Pfam" id="PF00990">
    <property type="entry name" value="GGDEF"/>
    <property type="match status" value="1"/>
</dbReference>
<dbReference type="InterPro" id="IPR035965">
    <property type="entry name" value="PAS-like_dom_sf"/>
</dbReference>
<dbReference type="Pfam" id="PF00563">
    <property type="entry name" value="EAL"/>
    <property type="match status" value="1"/>
</dbReference>
<evidence type="ECO:0000313" key="6">
    <source>
        <dbReference type="Proteomes" id="UP000573499"/>
    </source>
</evidence>
<sequence>MPITLPLESAVPDLSARLAARCRRAVRHLVRGRWLLLGWAWLAMAAAPAHALDTVTLQLKHLHQFQFAGYYAALEQGYYREAGLDVQIREGNDSNEPERAVLTGQANYGVGASSLLLARLAGKPVVVLGVIFQHSPYALAMRQSGAEPDLRRIVGKRAMIGSLTDEMSNADELLAYLKQEGIPVGSFQRVEHSFNPDDLVSGKVDALSIYTTNEPDIFDRLGFPYDIYSPRAAGIDFYGDNLFTSEAELAAHPQRVKAFRAASMRGWQYAMSHQEEIADLILNKYSRRNDRQHLLYEARQMVPLVQPVLVEIGYMNPERWRHIADVYAGLGMLPAHASFDGFMYQAGENGTRLRWLYRVLGAAALLLVLGLAVHFSLLARERQRAEETIRKGELRFRTMFEKAPMGIALIDSLTGRFSEINPRYLEIAGRSQQEMVASRWYDICHPDDVAPEQLQMEQLNAGRIAGYKLSKRLLRPDGTVVWVDASIASVAAIDTADRGHPHHLCMIEDVTDKKETEALVWQQANFDALTQLPNRRMFHDRLAHAILKSQRDGGRIAVLFIDLDHFKEVNDTLGHHQGDVLLVDAAHRISACVRKSDTVARLGGDEFTVILSGVDEAGRVDSIAQHILGSLRAPFQLGEEQAFVSASIGITLYPDDARDIDSLLKHADQAMYAAKGGGRNRFSYFTPTLQVAALNRMRLTNDLRGALKGGQLALYFQPIVHLRTGRIHKAEALIRWNHPQRGMVSPLEFIPLAEASGLIIEIGSWVLRESVQWVRRWRSEHHPEFQVSVNQSPLEFQREDGSYQAWLGELQALDLPGQSVVVEITEGLLLDANSAVSNKLLQLRDAGIQVALDDFGTGYSSLSYLKKFDIDYLKIDRSFTRNLAPESSDMALSDAIIVMAHKLGLRVIAEGVETAEQRELLLAAGCDYGQGYLFARPMPADQFDALLKAQAHEQAQQQALAHAREPRSHA</sequence>
<name>A0A7W2F6L9_9BURK</name>
<evidence type="ECO:0000259" key="3">
    <source>
        <dbReference type="PROSITE" id="PS50883"/>
    </source>
</evidence>
<feature type="domain" description="PAC" evidence="2">
    <location>
        <begin position="467"/>
        <end position="522"/>
    </location>
</feature>
<dbReference type="NCBIfam" id="TIGR00229">
    <property type="entry name" value="sensory_box"/>
    <property type="match status" value="1"/>
</dbReference>
<dbReference type="InterPro" id="IPR035919">
    <property type="entry name" value="EAL_sf"/>
</dbReference>
<dbReference type="Gene3D" id="3.30.70.270">
    <property type="match status" value="1"/>
</dbReference>
<dbReference type="NCBIfam" id="TIGR00254">
    <property type="entry name" value="GGDEF"/>
    <property type="match status" value="1"/>
</dbReference>
<dbReference type="SMART" id="SM00091">
    <property type="entry name" value="PAS"/>
    <property type="match status" value="1"/>
</dbReference>
<dbReference type="SMART" id="SM00052">
    <property type="entry name" value="EAL"/>
    <property type="match status" value="1"/>
</dbReference>
<dbReference type="Gene3D" id="3.20.20.450">
    <property type="entry name" value="EAL domain"/>
    <property type="match status" value="1"/>
</dbReference>
<evidence type="ECO:0000259" key="2">
    <source>
        <dbReference type="PROSITE" id="PS50113"/>
    </source>
</evidence>
<dbReference type="SUPFAM" id="SSF55073">
    <property type="entry name" value="Nucleotide cyclase"/>
    <property type="match status" value="1"/>
</dbReference>
<dbReference type="SUPFAM" id="SSF141868">
    <property type="entry name" value="EAL domain-like"/>
    <property type="match status" value="1"/>
</dbReference>
<dbReference type="SMART" id="SM00267">
    <property type="entry name" value="GGDEF"/>
    <property type="match status" value="1"/>
</dbReference>
<gene>
    <name evidence="5" type="ORF">H3H39_03225</name>
</gene>
<dbReference type="InterPro" id="IPR000014">
    <property type="entry name" value="PAS"/>
</dbReference>
<dbReference type="InterPro" id="IPR001633">
    <property type="entry name" value="EAL_dom"/>
</dbReference>
<accession>A0A7W2F6L9</accession>
<evidence type="ECO:0000313" key="5">
    <source>
        <dbReference type="EMBL" id="MBA5686063.1"/>
    </source>
</evidence>
<dbReference type="SUPFAM" id="SSF53850">
    <property type="entry name" value="Periplasmic binding protein-like II"/>
    <property type="match status" value="1"/>
</dbReference>
<dbReference type="InterPro" id="IPR013655">
    <property type="entry name" value="PAS_fold_3"/>
</dbReference>
<protein>
    <submittedName>
        <fullName evidence="5">EAL domain-containing protein</fullName>
    </submittedName>
</protein>
<dbReference type="PANTHER" id="PTHR44757:SF2">
    <property type="entry name" value="BIOFILM ARCHITECTURE MAINTENANCE PROTEIN MBAA"/>
    <property type="match status" value="1"/>
</dbReference>
<dbReference type="EMBL" id="JACEZU010000001">
    <property type="protein sequence ID" value="MBA5686063.1"/>
    <property type="molecule type" value="Genomic_DNA"/>
</dbReference>
<dbReference type="InterPro" id="IPR043128">
    <property type="entry name" value="Rev_trsase/Diguanyl_cyclase"/>
</dbReference>
<dbReference type="InterPro" id="IPR015168">
    <property type="entry name" value="SsuA/THI5"/>
</dbReference>
<dbReference type="Pfam" id="PF09084">
    <property type="entry name" value="NMT1"/>
    <property type="match status" value="1"/>
</dbReference>
<dbReference type="PROSITE" id="PS50883">
    <property type="entry name" value="EAL"/>
    <property type="match status" value="1"/>
</dbReference>
<dbReference type="InterPro" id="IPR000160">
    <property type="entry name" value="GGDEF_dom"/>
</dbReference>
<proteinExistence type="predicted"/>
<dbReference type="InterPro" id="IPR000700">
    <property type="entry name" value="PAS-assoc_C"/>
</dbReference>
<evidence type="ECO:0000259" key="4">
    <source>
        <dbReference type="PROSITE" id="PS50887"/>
    </source>
</evidence>
<dbReference type="Gene3D" id="3.30.450.20">
    <property type="entry name" value="PAS domain"/>
    <property type="match status" value="1"/>
</dbReference>
<dbReference type="CDD" id="cd00130">
    <property type="entry name" value="PAS"/>
    <property type="match status" value="1"/>
</dbReference>
<dbReference type="Gene3D" id="3.40.190.10">
    <property type="entry name" value="Periplasmic binding protein-like II"/>
    <property type="match status" value="2"/>
</dbReference>
<dbReference type="SUPFAM" id="SSF55785">
    <property type="entry name" value="PYP-like sensor domain (PAS domain)"/>
    <property type="match status" value="1"/>
</dbReference>
<dbReference type="CDD" id="cd01948">
    <property type="entry name" value="EAL"/>
    <property type="match status" value="1"/>
</dbReference>
<dbReference type="PROSITE" id="PS50887">
    <property type="entry name" value="GGDEF"/>
    <property type="match status" value="1"/>
</dbReference>
<keyword evidence="6" id="KW-1185">Reference proteome</keyword>